<accession>A0ACD4VKC1</accession>
<keyword evidence="2" id="KW-1185">Reference proteome</keyword>
<dbReference type="Proteomes" id="UP001302493">
    <property type="component" value="Chromosome"/>
</dbReference>
<sequence>MIASRSRLFAASLTVLALALAGHASAQETTPPAPTPDTHPPAVILEPGQTAPGQTAPAQAAPSPAPAEAAPDPRIIITDTPAPPAIPAVWAPIPTNAEGRSAYGLYLAGKLALMQGEGATGSDYLAQAERLTPEQPRVREQAFTSALLTGDLDVAAALAPTDATASPAFVEGGRLVRLVQDFVRGDARAPNAELARQPIGAPHARAGLLVAPWIAAAAGDWTRALQPVPTAGDPLTLAFARINRAALLEKRRDYAEAEVELKTASEVAGVGALFKRPYGEFLERRGRRDDAVALYEAAMAVQPVDPGVARALQRLKDGGRPPALPDFREGAAQGLITAAAQASADRGNEFAAVYLRLAQNLHDDDETEYQLAQVLSRAGLKSAARNALSRVGTADPKLYAAARAQLAVALEEDGQSQEALTELRRAAAASPDDRQIALVLAGQLMQLKQHDEALALLDGPLLNTADQGASVHFLRGAAYEALGRVPEAEAELWAALQTAPNDADMLNYLGYLWVDKGLRVQEGAEMIARAHALEPDNGNIQDSLGWAQFKQGQYETAVNTLEEAVDKEPSNAEINDHLGDAYWKVGRQREAVWLWNRVLVLEPEPERRVEVERKIANGLDGAPSAQGVAQ</sequence>
<name>A0ACD4VKC1_9CAUL</name>
<proteinExistence type="predicted"/>
<evidence type="ECO:0000313" key="1">
    <source>
        <dbReference type="EMBL" id="WOB78377.1"/>
    </source>
</evidence>
<gene>
    <name evidence="1" type="ORF">PZA08_13865</name>
</gene>
<dbReference type="EMBL" id="CP119180">
    <property type="protein sequence ID" value="WOB78377.1"/>
    <property type="molecule type" value="Genomic_DNA"/>
</dbReference>
<evidence type="ECO:0000313" key="2">
    <source>
        <dbReference type="Proteomes" id="UP001302493"/>
    </source>
</evidence>
<organism evidence="1 2">
    <name type="scientific">Brevundimonas nasdae</name>
    <dbReference type="NCBI Taxonomy" id="172043"/>
    <lineage>
        <taxon>Bacteria</taxon>
        <taxon>Pseudomonadati</taxon>
        <taxon>Pseudomonadota</taxon>
        <taxon>Alphaproteobacteria</taxon>
        <taxon>Caulobacterales</taxon>
        <taxon>Caulobacteraceae</taxon>
        <taxon>Brevundimonas</taxon>
    </lineage>
</organism>
<reference evidence="1" key="1">
    <citation type="submission" date="2023-03" db="EMBL/GenBank/DDBJ databases">
        <title>Genome sequence of Brevundimonas nasdae SJTX8.</title>
        <authorList>
            <person name="Liang R."/>
        </authorList>
    </citation>
    <scope>NUCLEOTIDE SEQUENCE</scope>
    <source>
        <strain evidence="1">X8</strain>
    </source>
</reference>
<protein>
    <submittedName>
        <fullName evidence="1">Tetratricopeptide repeat protein</fullName>
    </submittedName>
</protein>